<dbReference type="EMBL" id="REGN01012938">
    <property type="protein sequence ID" value="RMZ94597.1"/>
    <property type="molecule type" value="Genomic_DNA"/>
</dbReference>
<organism evidence="1 2">
    <name type="scientific">Brachionus plicatilis</name>
    <name type="common">Marine rotifer</name>
    <name type="synonym">Brachionus muelleri</name>
    <dbReference type="NCBI Taxonomy" id="10195"/>
    <lineage>
        <taxon>Eukaryota</taxon>
        <taxon>Metazoa</taxon>
        <taxon>Spiralia</taxon>
        <taxon>Gnathifera</taxon>
        <taxon>Rotifera</taxon>
        <taxon>Eurotatoria</taxon>
        <taxon>Monogononta</taxon>
        <taxon>Pseudotrocha</taxon>
        <taxon>Ploima</taxon>
        <taxon>Brachionidae</taxon>
        <taxon>Brachionus</taxon>
    </lineage>
</organism>
<name>A0A3M7P777_BRAPC</name>
<evidence type="ECO:0000313" key="1">
    <source>
        <dbReference type="EMBL" id="RMZ94597.1"/>
    </source>
</evidence>
<proteinExistence type="predicted"/>
<comment type="caution">
    <text evidence="1">The sequence shown here is derived from an EMBL/GenBank/DDBJ whole genome shotgun (WGS) entry which is preliminary data.</text>
</comment>
<protein>
    <submittedName>
        <fullName evidence="1">Uncharacterized protein</fullName>
    </submittedName>
</protein>
<reference evidence="1 2" key="1">
    <citation type="journal article" date="2018" name="Sci. Rep.">
        <title>Genomic signatures of local adaptation to the degree of environmental predictability in rotifers.</title>
        <authorList>
            <person name="Franch-Gras L."/>
            <person name="Hahn C."/>
            <person name="Garcia-Roger E.M."/>
            <person name="Carmona M.J."/>
            <person name="Serra M."/>
            <person name="Gomez A."/>
        </authorList>
    </citation>
    <scope>NUCLEOTIDE SEQUENCE [LARGE SCALE GENOMIC DNA]</scope>
    <source>
        <strain evidence="1">HYR1</strain>
    </source>
</reference>
<dbReference type="AlphaFoldDB" id="A0A3M7P777"/>
<accession>A0A3M7P777</accession>
<keyword evidence="2" id="KW-1185">Reference proteome</keyword>
<evidence type="ECO:0000313" key="2">
    <source>
        <dbReference type="Proteomes" id="UP000276133"/>
    </source>
</evidence>
<sequence length="71" mass="8648">MIFFFALYKHKKFDKNHSKRNINDRKNKIFDTEILGCTTDQYGSLMSDNGTETYYRKLFIEINFKTLMYFI</sequence>
<dbReference type="Proteomes" id="UP000276133">
    <property type="component" value="Unassembled WGS sequence"/>
</dbReference>
<gene>
    <name evidence="1" type="ORF">BpHYR1_036283</name>
</gene>